<dbReference type="EMBL" id="MHIL01000008">
    <property type="protein sequence ID" value="OGY52163.1"/>
    <property type="molecule type" value="Genomic_DNA"/>
</dbReference>
<feature type="site" description="Important for catalytic activity" evidence="9">
    <location>
        <position position="110"/>
    </location>
</feature>
<reference evidence="11 12" key="1">
    <citation type="journal article" date="2016" name="Nat. Commun.">
        <title>Thousands of microbial genomes shed light on interconnected biogeochemical processes in an aquifer system.</title>
        <authorList>
            <person name="Anantharaman K."/>
            <person name="Brown C.T."/>
            <person name="Hug L.A."/>
            <person name="Sharon I."/>
            <person name="Castelle C.J."/>
            <person name="Probst A.J."/>
            <person name="Thomas B.C."/>
            <person name="Singh A."/>
            <person name="Wilkins M.J."/>
            <person name="Karaoz U."/>
            <person name="Brodie E.L."/>
            <person name="Williams K.H."/>
            <person name="Hubbard S.S."/>
            <person name="Banfield J.F."/>
        </authorList>
    </citation>
    <scope>NUCLEOTIDE SEQUENCE [LARGE SCALE GENOMIC DNA]</scope>
</reference>
<feature type="binding site" evidence="9">
    <location>
        <position position="180"/>
    </location>
    <ligand>
        <name>NADP(+)</name>
        <dbReference type="ChEBI" id="CHEBI:58349"/>
    </ligand>
</feature>
<dbReference type="Gene3D" id="3.40.50.720">
    <property type="entry name" value="NAD(P)-binding Rossmann-like Domain"/>
    <property type="match status" value="1"/>
</dbReference>
<feature type="binding site" evidence="9">
    <location>
        <begin position="11"/>
        <end position="17"/>
    </location>
    <ligand>
        <name>NADP(+)</name>
        <dbReference type="ChEBI" id="CHEBI:58349"/>
    </ligand>
</feature>
<dbReference type="GO" id="GO:0070401">
    <property type="term" value="F:NADP+ binding"/>
    <property type="evidence" value="ECO:0007669"/>
    <property type="project" value="UniProtKB-UniRule"/>
</dbReference>
<dbReference type="AlphaFoldDB" id="A0A1G1YIK1"/>
<dbReference type="InterPro" id="IPR001509">
    <property type="entry name" value="Epimerase_deHydtase"/>
</dbReference>
<feature type="active site" description="Proton donor/acceptor" evidence="9">
    <location>
        <position position="137"/>
    </location>
</feature>
<feature type="site" description="Important for catalytic activity" evidence="9">
    <location>
        <position position="108"/>
    </location>
</feature>
<evidence type="ECO:0000256" key="3">
    <source>
        <dbReference type="ARBA" id="ARBA00012371"/>
    </source>
</evidence>
<feature type="binding site" evidence="9">
    <location>
        <begin position="106"/>
        <end position="109"/>
    </location>
    <ligand>
        <name>NADP(+)</name>
        <dbReference type="ChEBI" id="CHEBI:58349"/>
    </ligand>
</feature>
<evidence type="ECO:0000313" key="12">
    <source>
        <dbReference type="Proteomes" id="UP000177310"/>
    </source>
</evidence>
<dbReference type="Gene3D" id="3.90.25.10">
    <property type="entry name" value="UDP-galactose 4-epimerase, domain 1"/>
    <property type="match status" value="1"/>
</dbReference>
<evidence type="ECO:0000313" key="11">
    <source>
        <dbReference type="EMBL" id="OGY52163.1"/>
    </source>
</evidence>
<dbReference type="InterPro" id="IPR028614">
    <property type="entry name" value="GDP_fucose/colitose_synth"/>
</dbReference>
<evidence type="ECO:0000256" key="8">
    <source>
        <dbReference type="ARBA" id="ARBA00051935"/>
    </source>
</evidence>
<comment type="caution">
    <text evidence="11">The sequence shown here is derived from an EMBL/GenBank/DDBJ whole genome shotgun (WGS) entry which is preliminary data.</text>
</comment>
<name>A0A1G1YIK1_9BACT</name>
<dbReference type="GO" id="GO:0042351">
    <property type="term" value="P:'de novo' GDP-L-fucose biosynthetic process"/>
    <property type="evidence" value="ECO:0007669"/>
    <property type="project" value="UniProtKB-UniRule"/>
</dbReference>
<dbReference type="FunFam" id="3.40.50.720:FF:000101">
    <property type="entry name" value="GDP-L-fucose synthase"/>
    <property type="match status" value="1"/>
</dbReference>
<sequence length="317" mass="35555">MDKTEKIYVAGHRGLVGSAIVRALKRQGYDNLVLKTREELDLTNQTLVADFFSREKPSYVFLAAAKVGGILSNNTYPAEFIYQNLQIQNNVIERSYRHGVKKLLLLGSSCIYPKDCPQPMREEHLLTGSLEPTNEPYAIAKIAGIKMCQSYNRQYGTNFIAAMPTNLYGQNDNFDLETSHVLAAMIRKFHEAKVHTRPTVTLWGTGTPVREFLLVDDLADACIFLMNQFNPTKKQNERGDIFLNVGTGKGTTVAELATLIQAVTGFAGGIEWDATKPNGMAKKVMDSSRIHQLGWRHTTELEAGLRQTYRWFSQSVT</sequence>
<dbReference type="STRING" id="1797542.A3J59_03355"/>
<evidence type="ECO:0000256" key="5">
    <source>
        <dbReference type="ARBA" id="ARBA00023002"/>
    </source>
</evidence>
<evidence type="ECO:0000256" key="1">
    <source>
        <dbReference type="ARBA" id="ARBA00004883"/>
    </source>
</evidence>
<comment type="catalytic activity">
    <reaction evidence="8 9">
        <text>GDP-beta-L-fucose + NADP(+) = GDP-4-dehydro-alpha-D-rhamnose + NADPH + H(+)</text>
        <dbReference type="Rhea" id="RHEA:18885"/>
        <dbReference type="ChEBI" id="CHEBI:15378"/>
        <dbReference type="ChEBI" id="CHEBI:57273"/>
        <dbReference type="ChEBI" id="CHEBI:57783"/>
        <dbReference type="ChEBI" id="CHEBI:57964"/>
        <dbReference type="ChEBI" id="CHEBI:58349"/>
        <dbReference type="EC" id="1.1.1.271"/>
    </reaction>
</comment>
<dbReference type="GO" id="GO:0050577">
    <property type="term" value="F:GDP-L-fucose synthase activity"/>
    <property type="evidence" value="ECO:0007669"/>
    <property type="project" value="UniProtKB-UniRule"/>
</dbReference>
<evidence type="ECO:0000256" key="2">
    <source>
        <dbReference type="ARBA" id="ARBA00005959"/>
    </source>
</evidence>
<dbReference type="PANTHER" id="PTHR43238:SF1">
    <property type="entry name" value="GDP-L-FUCOSE SYNTHASE"/>
    <property type="match status" value="1"/>
</dbReference>
<evidence type="ECO:0000259" key="10">
    <source>
        <dbReference type="Pfam" id="PF01370"/>
    </source>
</evidence>
<evidence type="ECO:0000256" key="9">
    <source>
        <dbReference type="HAMAP-Rule" id="MF_00956"/>
    </source>
</evidence>
<feature type="binding site" evidence="9">
    <location>
        <position position="203"/>
    </location>
    <ligand>
        <name>substrate</name>
    </ligand>
</feature>
<comment type="pathway">
    <text evidence="1 9">Nucleotide-sugar biosynthesis; GDP-L-fucose biosynthesis via de novo pathway; GDP-L-fucose from GDP-alpha-D-mannose: step 2/2.</text>
</comment>
<keyword evidence="4 9" id="KW-0521">NADP</keyword>
<comment type="caution">
    <text evidence="9">Lacks conserved residue(s) required for the propagation of feature annotation.</text>
</comment>
<dbReference type="Proteomes" id="UP000177310">
    <property type="component" value="Unassembled WGS sequence"/>
</dbReference>
<accession>A0A1G1YIK1</accession>
<evidence type="ECO:0000256" key="7">
    <source>
        <dbReference type="ARBA" id="ARBA00023268"/>
    </source>
</evidence>
<dbReference type="InterPro" id="IPR036291">
    <property type="entry name" value="NAD(P)-bd_dom_sf"/>
</dbReference>
<dbReference type="SUPFAM" id="SSF51735">
    <property type="entry name" value="NAD(P)-binding Rossmann-fold domains"/>
    <property type="match status" value="1"/>
</dbReference>
<dbReference type="UniPathway" id="UPA00128">
    <property type="reaction ID" value="UER00191"/>
</dbReference>
<protein>
    <recommendedName>
        <fullName evidence="3 9">GDP-L-fucose synthase</fullName>
        <ecNumber evidence="3 9">1.1.1.271</ecNumber>
    </recommendedName>
    <alternativeName>
        <fullName evidence="9">GDP-4-keto-6-deoxy-D-mannose-3,5-epimerase-4-reductase</fullName>
    </alternativeName>
</protein>
<dbReference type="Pfam" id="PF01370">
    <property type="entry name" value="Epimerase"/>
    <property type="match status" value="1"/>
</dbReference>
<feature type="binding site" evidence="9">
    <location>
        <position position="188"/>
    </location>
    <ligand>
        <name>substrate</name>
    </ligand>
</feature>
<keyword evidence="7 9" id="KW-0511">Multifunctional enzyme</keyword>
<evidence type="ECO:0000256" key="6">
    <source>
        <dbReference type="ARBA" id="ARBA00023235"/>
    </source>
</evidence>
<dbReference type="HAMAP" id="MF_00956">
    <property type="entry name" value="GDP_fucose_synth"/>
    <property type="match status" value="1"/>
</dbReference>
<comment type="similarity">
    <text evidence="2 9">Belongs to the NAD(P)-dependent epimerase/dehydratase family. Fucose synthase subfamily.</text>
</comment>
<feature type="domain" description="NAD-dependent epimerase/dehydratase" evidence="10">
    <location>
        <begin position="7"/>
        <end position="232"/>
    </location>
</feature>
<keyword evidence="5 9" id="KW-0560">Oxidoreductase</keyword>
<dbReference type="PANTHER" id="PTHR43238">
    <property type="entry name" value="GDP-L-FUCOSE SYNTHASE"/>
    <property type="match status" value="1"/>
</dbReference>
<evidence type="ECO:0000256" key="4">
    <source>
        <dbReference type="ARBA" id="ARBA00022857"/>
    </source>
</evidence>
<feature type="binding site" evidence="9">
    <location>
        <position position="210"/>
    </location>
    <ligand>
        <name>substrate</name>
    </ligand>
</feature>
<proteinExistence type="inferred from homology"/>
<organism evidence="11 12">
    <name type="scientific">Candidatus Buchananbacteria bacterium RIFCSPHIGHO2_02_FULL_56_16</name>
    <dbReference type="NCBI Taxonomy" id="1797542"/>
    <lineage>
        <taxon>Bacteria</taxon>
        <taxon>Candidatus Buchananiibacteriota</taxon>
    </lineage>
</organism>
<keyword evidence="6 9" id="KW-0413">Isomerase</keyword>
<dbReference type="GO" id="GO:0016853">
    <property type="term" value="F:isomerase activity"/>
    <property type="evidence" value="ECO:0007669"/>
    <property type="project" value="UniProtKB-KW"/>
</dbReference>
<feature type="binding site" evidence="9">
    <location>
        <position position="141"/>
    </location>
    <ligand>
        <name>NADP(+)</name>
        <dbReference type="ChEBI" id="CHEBI:58349"/>
    </ligand>
</feature>
<dbReference type="CDD" id="cd05239">
    <property type="entry name" value="GDP_FS_SDR_e"/>
    <property type="match status" value="1"/>
</dbReference>
<gene>
    <name evidence="9" type="primary">fcl</name>
    <name evidence="11" type="ORF">A3J59_03355</name>
</gene>
<feature type="binding site" evidence="9">
    <location>
        <begin position="164"/>
        <end position="167"/>
    </location>
    <ligand>
        <name>NADP(+)</name>
        <dbReference type="ChEBI" id="CHEBI:58349"/>
    </ligand>
</feature>
<comment type="function">
    <text evidence="9">Catalyzes the two-step NADP-dependent conversion of GDP-4-dehydro-6-deoxy-D-mannose to GDP-fucose, involving an epimerase and a reductase reaction.</text>
</comment>
<dbReference type="EC" id="1.1.1.271" evidence="3 9"/>